<dbReference type="KEGG" id="lsj:LSJ_4094"/>
<dbReference type="Proteomes" id="UP000029488">
    <property type="component" value="Plasmid pLMP1046"/>
</dbReference>
<accession>A0A089QLY1</accession>
<proteinExistence type="predicted"/>
<feature type="transmembrane region" description="Helical" evidence="1">
    <location>
        <begin position="15"/>
        <end position="34"/>
    </location>
</feature>
<gene>
    <name evidence="2" type="ORF">LSJ_4094</name>
</gene>
<geneLocation type="plasmid" evidence="2 3">
    <name>pLMP1046</name>
</geneLocation>
<dbReference type="EMBL" id="CP007649">
    <property type="protein sequence ID" value="AIR11871.1"/>
    <property type="molecule type" value="Genomic_DNA"/>
</dbReference>
<name>A0A089QLY1_9LACO</name>
<organism evidence="2 3">
    <name type="scientific">Ligilactobacillus salivarius</name>
    <dbReference type="NCBI Taxonomy" id="1624"/>
    <lineage>
        <taxon>Bacteria</taxon>
        <taxon>Bacillati</taxon>
        <taxon>Bacillota</taxon>
        <taxon>Bacilli</taxon>
        <taxon>Lactobacillales</taxon>
        <taxon>Lactobacillaceae</taxon>
        <taxon>Ligilactobacillus</taxon>
    </lineage>
</organism>
<sequence>MLMKVSLNSGRKEDYQPLLISIGSLLGFLSIWLIKPVTNFIISCIELVNAIADLLEALVKLRNIWHEFSSKRKNRR</sequence>
<evidence type="ECO:0000256" key="1">
    <source>
        <dbReference type="SAM" id="Phobius"/>
    </source>
</evidence>
<keyword evidence="2" id="KW-0614">Plasmid</keyword>
<evidence type="ECO:0000313" key="2">
    <source>
        <dbReference type="EMBL" id="AIR11871.1"/>
    </source>
</evidence>
<evidence type="ECO:0000313" key="3">
    <source>
        <dbReference type="Proteomes" id="UP000029488"/>
    </source>
</evidence>
<keyword evidence="1" id="KW-0812">Transmembrane</keyword>
<keyword evidence="1" id="KW-1133">Transmembrane helix</keyword>
<reference evidence="2 3" key="1">
    <citation type="journal article" date="2014" name="BMC Genomics">
        <title>Unusual genome complexity in Lactobacillus salivarius JCM1046.</title>
        <authorList>
            <person name="Raftis E.J."/>
            <person name="Forde B.M."/>
            <person name="Claesson M.J."/>
            <person name="O'Toole P.W."/>
        </authorList>
    </citation>
    <scope>NUCLEOTIDE SEQUENCE [LARGE SCALE GENOMIC DNA]</scope>
    <source>
        <strain evidence="2 3">JCM1046</strain>
        <plasmid evidence="2 3">pLMP1046</plasmid>
    </source>
</reference>
<keyword evidence="1" id="KW-0472">Membrane</keyword>
<dbReference type="AlphaFoldDB" id="A0A089QLY1"/>
<protein>
    <submittedName>
        <fullName evidence="2">Hypothetical membrane associated protein</fullName>
    </submittedName>
</protein>